<evidence type="ECO:0000256" key="1">
    <source>
        <dbReference type="SAM" id="Phobius"/>
    </source>
</evidence>
<evidence type="ECO:0008006" key="4">
    <source>
        <dbReference type="Google" id="ProtNLM"/>
    </source>
</evidence>
<evidence type="ECO:0000313" key="3">
    <source>
        <dbReference type="Proteomes" id="UP000002028"/>
    </source>
</evidence>
<keyword evidence="1" id="KW-0812">Transmembrane</keyword>
<name>D2QJL6_SPILD</name>
<dbReference type="HOGENOM" id="CLU_613566_0_0_10"/>
<keyword evidence="1" id="KW-1133">Transmembrane helix</keyword>
<dbReference type="EMBL" id="CP001769">
    <property type="protein sequence ID" value="ADB40062.1"/>
    <property type="molecule type" value="Genomic_DNA"/>
</dbReference>
<dbReference type="Proteomes" id="UP000002028">
    <property type="component" value="Chromosome"/>
</dbReference>
<dbReference type="STRING" id="504472.Slin_4075"/>
<dbReference type="AlphaFoldDB" id="D2QJL6"/>
<feature type="transmembrane region" description="Helical" evidence="1">
    <location>
        <begin position="124"/>
        <end position="144"/>
    </location>
</feature>
<dbReference type="KEGG" id="sli:Slin_4075"/>
<evidence type="ECO:0000313" key="2">
    <source>
        <dbReference type="EMBL" id="ADB40062.1"/>
    </source>
</evidence>
<feature type="transmembrane region" description="Helical" evidence="1">
    <location>
        <begin position="386"/>
        <end position="406"/>
    </location>
</feature>
<feature type="transmembrane region" description="Helical" evidence="1">
    <location>
        <begin position="150"/>
        <end position="168"/>
    </location>
</feature>
<reference evidence="2 3" key="1">
    <citation type="journal article" date="2010" name="Stand. Genomic Sci.">
        <title>Complete genome sequence of Spirosoma linguale type strain (1).</title>
        <authorList>
            <person name="Lail K."/>
            <person name="Sikorski J."/>
            <person name="Saunders E."/>
            <person name="Lapidus A."/>
            <person name="Glavina Del Rio T."/>
            <person name="Copeland A."/>
            <person name="Tice H."/>
            <person name="Cheng J.-F."/>
            <person name="Lucas S."/>
            <person name="Nolan M."/>
            <person name="Bruce D."/>
            <person name="Goodwin L."/>
            <person name="Pitluck S."/>
            <person name="Ivanova N."/>
            <person name="Mavromatis K."/>
            <person name="Ovchinnikova G."/>
            <person name="Pati A."/>
            <person name="Chen A."/>
            <person name="Palaniappan K."/>
            <person name="Land M."/>
            <person name="Hauser L."/>
            <person name="Chang Y.-J."/>
            <person name="Jeffries C.D."/>
            <person name="Chain P."/>
            <person name="Brettin T."/>
            <person name="Detter J.C."/>
            <person name="Schuetze A."/>
            <person name="Rohde M."/>
            <person name="Tindall B.J."/>
            <person name="Goeker M."/>
            <person name="Bristow J."/>
            <person name="Eisen J.A."/>
            <person name="Markowitz V."/>
            <person name="Hugenholtz P."/>
            <person name="Kyrpides N.C."/>
            <person name="Klenk H.-P."/>
            <person name="Chen F."/>
        </authorList>
    </citation>
    <scope>NUCLEOTIDE SEQUENCE [LARGE SCALE GENOMIC DNA]</scope>
    <source>
        <strain evidence="3">ATCC 33905 / DSM 74 / LMG 10896 / Claus 1</strain>
    </source>
</reference>
<feature type="transmembrane region" description="Helical" evidence="1">
    <location>
        <begin position="175"/>
        <end position="192"/>
    </location>
</feature>
<accession>D2QJL6</accession>
<keyword evidence="1" id="KW-0472">Membrane</keyword>
<dbReference type="eggNOG" id="ENOG502ZW8G">
    <property type="taxonomic scope" value="Bacteria"/>
</dbReference>
<feature type="transmembrane region" description="Helical" evidence="1">
    <location>
        <begin position="224"/>
        <end position="240"/>
    </location>
</feature>
<proteinExistence type="predicted"/>
<feature type="transmembrane region" description="Helical" evidence="1">
    <location>
        <begin position="361"/>
        <end position="379"/>
    </location>
</feature>
<protein>
    <recommendedName>
        <fullName evidence="4">Oligosaccharide repeat unit polymerase</fullName>
    </recommendedName>
</protein>
<dbReference type="RefSeq" id="WP_012928572.1">
    <property type="nucleotide sequence ID" value="NC_013730.1"/>
</dbReference>
<feature type="transmembrane region" description="Helical" evidence="1">
    <location>
        <begin position="47"/>
        <end position="71"/>
    </location>
</feature>
<feature type="transmembrane region" description="Helical" evidence="1">
    <location>
        <begin position="418"/>
        <end position="436"/>
    </location>
</feature>
<sequence length="443" mass="49137">MKRVLPAFLLFMGIYQGAGFTVYEALAVALSAYAFQQCISRLGRTIALMECISFVAAVELLLVPAITYRVFPASMPVESTTYFAFMLPAYSAFYAGIHGFSTGKTADSHRRYFQAVATYLRQNQTSGTVLLFIGLAGFTVRTVVPDAPTLVGLLPANCLFVSAFYAWYSQRTYRLIHIGLVVVALLAYTVWSGMFGDLFLWGILAVVFVSPGIPDLLTTRLKSVSVMVAFLLLLLIQSIKGEYRYNTWGQQRTERRGDARLMVELLTDRLANPAKVLNADHAFLSIVRFNQGIMVGSAMAKVPLHESYAQGDVLMSLLYPFIPRFLWPGKPQTGGYENIRRFTTLSQSENTSINLSPLGEGYVNFGFGGVLFAWFYGFLLRSGFQYGLSLAGRIPSVILWLPMLYIGCLTMETDLLSTWGSLANSAVFVALLFWAAKRFGVQL</sequence>
<feature type="transmembrane region" description="Helical" evidence="1">
    <location>
        <begin position="83"/>
        <end position="103"/>
    </location>
</feature>
<keyword evidence="3" id="KW-1185">Reference proteome</keyword>
<gene>
    <name evidence="2" type="ordered locus">Slin_4075</name>
</gene>
<feature type="transmembrane region" description="Helical" evidence="1">
    <location>
        <begin position="12"/>
        <end position="35"/>
    </location>
</feature>
<organism evidence="2 3">
    <name type="scientific">Spirosoma linguale (strain ATCC 33905 / DSM 74 / LMG 10896 / Claus 1)</name>
    <dbReference type="NCBI Taxonomy" id="504472"/>
    <lineage>
        <taxon>Bacteria</taxon>
        <taxon>Pseudomonadati</taxon>
        <taxon>Bacteroidota</taxon>
        <taxon>Cytophagia</taxon>
        <taxon>Cytophagales</taxon>
        <taxon>Cytophagaceae</taxon>
        <taxon>Spirosoma</taxon>
    </lineage>
</organism>